<evidence type="ECO:0000256" key="12">
    <source>
        <dbReference type="HAMAP-Rule" id="MF_00454"/>
    </source>
</evidence>
<dbReference type="Proteomes" id="UP000256763">
    <property type="component" value="Unassembled WGS sequence"/>
</dbReference>
<dbReference type="InterPro" id="IPR003691">
    <property type="entry name" value="FluC"/>
</dbReference>
<dbReference type="AlphaFoldDB" id="A0A3E0X0U3"/>
<feature type="binding site" evidence="12">
    <location>
        <position position="84"/>
    </location>
    <ligand>
        <name>Na(+)</name>
        <dbReference type="ChEBI" id="CHEBI:29101"/>
        <note>structural</note>
    </ligand>
</feature>
<keyword evidence="3" id="KW-0997">Cell inner membrane</keyword>
<organism evidence="13 14">
    <name type="scientific">Alkalilimnicola ehrlichii</name>
    <dbReference type="NCBI Taxonomy" id="351052"/>
    <lineage>
        <taxon>Bacteria</taxon>
        <taxon>Pseudomonadati</taxon>
        <taxon>Pseudomonadota</taxon>
        <taxon>Gammaproteobacteria</taxon>
        <taxon>Chromatiales</taxon>
        <taxon>Ectothiorhodospiraceae</taxon>
        <taxon>Alkalilimnicola</taxon>
    </lineage>
</organism>
<keyword evidence="5 12" id="KW-1133">Transmembrane helix</keyword>
<evidence type="ECO:0000256" key="4">
    <source>
        <dbReference type="ARBA" id="ARBA00022692"/>
    </source>
</evidence>
<evidence type="ECO:0000256" key="3">
    <source>
        <dbReference type="ARBA" id="ARBA00022519"/>
    </source>
</evidence>
<keyword evidence="8 12" id="KW-0472">Membrane</keyword>
<dbReference type="GO" id="GO:0062054">
    <property type="term" value="F:fluoride channel activity"/>
    <property type="evidence" value="ECO:0007669"/>
    <property type="project" value="UniProtKB-UniRule"/>
</dbReference>
<evidence type="ECO:0000256" key="1">
    <source>
        <dbReference type="ARBA" id="ARBA00004651"/>
    </source>
</evidence>
<comment type="function">
    <text evidence="12">Fluoride-specific ion channel. Important for reducing fluoride concentration in the cell, thus reducing its toxicity.</text>
</comment>
<comment type="catalytic activity">
    <reaction evidence="11">
        <text>fluoride(in) = fluoride(out)</text>
        <dbReference type="Rhea" id="RHEA:76159"/>
        <dbReference type="ChEBI" id="CHEBI:17051"/>
    </reaction>
    <physiologicalReaction direction="left-to-right" evidence="11">
        <dbReference type="Rhea" id="RHEA:76160"/>
    </physiologicalReaction>
</comment>
<dbReference type="PANTHER" id="PTHR28259">
    <property type="entry name" value="FLUORIDE EXPORT PROTEIN 1-RELATED"/>
    <property type="match status" value="1"/>
</dbReference>
<feature type="transmembrane region" description="Helical" evidence="12">
    <location>
        <begin position="103"/>
        <end position="123"/>
    </location>
</feature>
<proteinExistence type="inferred from homology"/>
<evidence type="ECO:0000256" key="9">
    <source>
        <dbReference type="ARBA" id="ARBA00023303"/>
    </source>
</evidence>
<dbReference type="OrthoDB" id="9806299at2"/>
<accession>A0A3E0X0U3</accession>
<evidence type="ECO:0000256" key="10">
    <source>
        <dbReference type="ARBA" id="ARBA00035120"/>
    </source>
</evidence>
<keyword evidence="12" id="KW-0813">Transport</keyword>
<sequence length="132" mass="14444">MGGQLMKLWLWVALGSALGGSTRYLCGVAVHSMGSTGFPWETLWVNVTGSFLIGLFATWSTAGRLKVSVATHQFIVTGFLGGYTTFSLFSLESLRLLEKTPLLGWLYMGSTLSLSLFGVWLGYRLALTWVKP</sequence>
<feature type="transmembrane region" description="Helical" evidence="12">
    <location>
        <begin position="74"/>
        <end position="91"/>
    </location>
</feature>
<reference evidence="14" key="1">
    <citation type="submission" date="2017-05" db="EMBL/GenBank/DDBJ databases">
        <authorList>
            <person name="Sharma S."/>
            <person name="Sidhu C."/>
            <person name="Pinnaka A.K."/>
        </authorList>
    </citation>
    <scope>NUCLEOTIDE SEQUENCE [LARGE SCALE GENOMIC DNA]</scope>
    <source>
        <strain evidence="14">AK93</strain>
    </source>
</reference>
<evidence type="ECO:0000256" key="6">
    <source>
        <dbReference type="ARBA" id="ARBA00023053"/>
    </source>
</evidence>
<name>A0A3E0X0U3_9GAMM</name>
<evidence type="ECO:0000256" key="2">
    <source>
        <dbReference type="ARBA" id="ARBA00022475"/>
    </source>
</evidence>
<keyword evidence="7 12" id="KW-0406">Ion transport</keyword>
<dbReference type="HAMAP" id="MF_00454">
    <property type="entry name" value="FluC"/>
    <property type="match status" value="1"/>
</dbReference>
<comment type="subcellular location">
    <subcellularLocation>
        <location evidence="1 12">Cell membrane</location>
        <topology evidence="1 12">Multi-pass membrane protein</topology>
    </subcellularLocation>
</comment>
<comment type="activity regulation">
    <text evidence="12">Na(+) is not transported, but it plays an essential structural role and its presence is essential for fluoride channel function.</text>
</comment>
<keyword evidence="9 12" id="KW-0407">Ion channel</keyword>
<keyword evidence="12" id="KW-0479">Metal-binding</keyword>
<dbReference type="PANTHER" id="PTHR28259:SF1">
    <property type="entry name" value="FLUORIDE EXPORT PROTEIN 1-RELATED"/>
    <property type="match status" value="1"/>
</dbReference>
<protein>
    <recommendedName>
        <fullName evidence="12">Fluoride-specific ion channel FluC</fullName>
    </recommendedName>
</protein>
<dbReference type="GO" id="GO:0005886">
    <property type="term" value="C:plasma membrane"/>
    <property type="evidence" value="ECO:0007669"/>
    <property type="project" value="UniProtKB-SubCell"/>
</dbReference>
<keyword evidence="4 12" id="KW-0812">Transmembrane</keyword>
<dbReference type="EMBL" id="NFZW01000005">
    <property type="protein sequence ID" value="RFA38041.1"/>
    <property type="molecule type" value="Genomic_DNA"/>
</dbReference>
<keyword evidence="2 12" id="KW-1003">Cell membrane</keyword>
<dbReference type="GO" id="GO:0046872">
    <property type="term" value="F:metal ion binding"/>
    <property type="evidence" value="ECO:0007669"/>
    <property type="project" value="UniProtKB-KW"/>
</dbReference>
<evidence type="ECO:0000313" key="13">
    <source>
        <dbReference type="EMBL" id="RFA38041.1"/>
    </source>
</evidence>
<feature type="transmembrane region" description="Helical" evidence="12">
    <location>
        <begin position="43"/>
        <end position="62"/>
    </location>
</feature>
<comment type="similarity">
    <text evidence="10 12">Belongs to the fluoride channel Fluc/FEX (TC 1.A.43) family.</text>
</comment>
<gene>
    <name evidence="12" type="primary">fluC</name>
    <name evidence="12" type="synonym">crcB</name>
    <name evidence="13" type="ORF">CAL65_06795</name>
</gene>
<evidence type="ECO:0000256" key="8">
    <source>
        <dbReference type="ARBA" id="ARBA00023136"/>
    </source>
</evidence>
<comment type="caution">
    <text evidence="13">The sequence shown here is derived from an EMBL/GenBank/DDBJ whole genome shotgun (WGS) entry which is preliminary data.</text>
</comment>
<keyword evidence="6 12" id="KW-0915">Sodium</keyword>
<dbReference type="GO" id="GO:0140114">
    <property type="term" value="P:cellular detoxification of fluoride"/>
    <property type="evidence" value="ECO:0007669"/>
    <property type="project" value="UniProtKB-UniRule"/>
</dbReference>
<dbReference type="Pfam" id="PF02537">
    <property type="entry name" value="CRCB"/>
    <property type="match status" value="1"/>
</dbReference>
<evidence type="ECO:0000256" key="7">
    <source>
        <dbReference type="ARBA" id="ARBA00023065"/>
    </source>
</evidence>
<keyword evidence="14" id="KW-1185">Reference proteome</keyword>
<feature type="binding site" evidence="12">
    <location>
        <position position="81"/>
    </location>
    <ligand>
        <name>Na(+)</name>
        <dbReference type="ChEBI" id="CHEBI:29101"/>
        <note>structural</note>
    </ligand>
</feature>
<evidence type="ECO:0000256" key="5">
    <source>
        <dbReference type="ARBA" id="ARBA00022989"/>
    </source>
</evidence>
<evidence type="ECO:0000256" key="11">
    <source>
        <dbReference type="ARBA" id="ARBA00035585"/>
    </source>
</evidence>
<evidence type="ECO:0000313" key="14">
    <source>
        <dbReference type="Proteomes" id="UP000256763"/>
    </source>
</evidence>